<dbReference type="InterPro" id="IPR004087">
    <property type="entry name" value="KH_dom"/>
</dbReference>
<dbReference type="GO" id="GO:0003723">
    <property type="term" value="F:RNA binding"/>
    <property type="evidence" value="ECO:0007669"/>
    <property type="project" value="UniProtKB-UniRule"/>
</dbReference>
<dbReference type="Proteomes" id="UP000663854">
    <property type="component" value="Unassembled WGS sequence"/>
</dbReference>
<evidence type="ECO:0000256" key="1">
    <source>
        <dbReference type="ARBA" id="ARBA00022737"/>
    </source>
</evidence>
<feature type="region of interest" description="Disordered" evidence="3">
    <location>
        <begin position="1"/>
        <end position="44"/>
    </location>
</feature>
<dbReference type="SMART" id="SM00322">
    <property type="entry name" value="KH"/>
    <property type="match status" value="3"/>
</dbReference>
<dbReference type="Pfam" id="PF00013">
    <property type="entry name" value="KH_1"/>
    <property type="match status" value="3"/>
</dbReference>
<dbReference type="InterPro" id="IPR036612">
    <property type="entry name" value="KH_dom_type_1_sf"/>
</dbReference>
<evidence type="ECO:0000313" key="5">
    <source>
        <dbReference type="EMBL" id="CAF1004704.1"/>
    </source>
</evidence>
<evidence type="ECO:0000313" key="6">
    <source>
        <dbReference type="Proteomes" id="UP000663854"/>
    </source>
</evidence>
<evidence type="ECO:0000256" key="3">
    <source>
        <dbReference type="SAM" id="MobiDB-lite"/>
    </source>
</evidence>
<organism evidence="5 6">
    <name type="scientific">Rotaria sordida</name>
    <dbReference type="NCBI Taxonomy" id="392033"/>
    <lineage>
        <taxon>Eukaryota</taxon>
        <taxon>Metazoa</taxon>
        <taxon>Spiralia</taxon>
        <taxon>Gnathifera</taxon>
        <taxon>Rotifera</taxon>
        <taxon>Eurotatoria</taxon>
        <taxon>Bdelloidea</taxon>
        <taxon>Philodinida</taxon>
        <taxon>Philodinidae</taxon>
        <taxon>Rotaria</taxon>
    </lineage>
</organism>
<dbReference type="SUPFAM" id="SSF54791">
    <property type="entry name" value="Eukaryotic type KH-domain (KH-domain type I)"/>
    <property type="match status" value="3"/>
</dbReference>
<dbReference type="Gene3D" id="3.30.1370.10">
    <property type="entry name" value="K Homology domain, type 1"/>
    <property type="match status" value="3"/>
</dbReference>
<comment type="caution">
    <text evidence="5">The sequence shown here is derived from an EMBL/GenBank/DDBJ whole genome shotgun (WGS) entry which is preliminary data.</text>
</comment>
<evidence type="ECO:0000259" key="4">
    <source>
        <dbReference type="SMART" id="SM00322"/>
    </source>
</evidence>
<dbReference type="EMBL" id="CAJNOH010000337">
    <property type="protein sequence ID" value="CAF1004704.1"/>
    <property type="molecule type" value="Genomic_DNA"/>
</dbReference>
<protein>
    <recommendedName>
        <fullName evidence="4">K Homology domain-containing protein</fullName>
    </recommendedName>
</protein>
<feature type="domain" description="K Homology" evidence="4">
    <location>
        <begin position="144"/>
        <end position="215"/>
    </location>
</feature>
<evidence type="ECO:0000256" key="2">
    <source>
        <dbReference type="PROSITE-ProRule" id="PRU00117"/>
    </source>
</evidence>
<reference evidence="5" key="1">
    <citation type="submission" date="2021-02" db="EMBL/GenBank/DDBJ databases">
        <authorList>
            <person name="Nowell W R."/>
        </authorList>
    </citation>
    <scope>NUCLEOTIDE SEQUENCE</scope>
</reference>
<dbReference type="CDD" id="cd22432">
    <property type="entry name" value="KH-I_HNRNPK_rpt1"/>
    <property type="match status" value="1"/>
</dbReference>
<keyword evidence="2" id="KW-0694">RNA-binding</keyword>
<gene>
    <name evidence="5" type="ORF">PYM288_LOCUS14794</name>
</gene>
<dbReference type="AlphaFoldDB" id="A0A814H3W2"/>
<proteinExistence type="predicted"/>
<feature type="compositionally biased region" description="Low complexity" evidence="3">
    <location>
        <begin position="13"/>
        <end position="44"/>
    </location>
</feature>
<feature type="domain" description="K Homology" evidence="4">
    <location>
        <begin position="46"/>
        <end position="115"/>
    </location>
</feature>
<keyword evidence="1" id="KW-0677">Repeat</keyword>
<dbReference type="PANTHER" id="PTHR10288">
    <property type="entry name" value="KH DOMAIN CONTAINING RNA BINDING PROTEIN"/>
    <property type="match status" value="1"/>
</dbReference>
<dbReference type="InterPro" id="IPR004088">
    <property type="entry name" value="KH_dom_type_1"/>
</dbReference>
<accession>A0A814H3W2</accession>
<feature type="domain" description="K Homology" evidence="4">
    <location>
        <begin position="301"/>
        <end position="376"/>
    </location>
</feature>
<name>A0A814H3W2_9BILA</name>
<dbReference type="PROSITE" id="PS50084">
    <property type="entry name" value="KH_TYPE_1"/>
    <property type="match status" value="3"/>
</dbReference>
<sequence>MTSSDDDYGQPSNNNNNNNNNNISNQHNNYNRRMNNNSNNPYSSTSSIEIRLLMTSRDAGAVIGKGGLSIQKLRADHPRTIIQVPDCASPERVLIISGEQEQCFDALRQIIPCLIDSSRLSSFNRRRNIVNSEQIQSNNNIEQSTSEIRMLVHQIYCGAIIGKGGQHVKELRQTYNLDIKVFSQCCPLSHERVISLRGKAEDIIECIKNIYNLMATSSQQPRGSPLIQYDPHNFDVYAVNEYGGFQPPGGVDVRSGYNPRGVYPPSGSRGGMYPIQPLPPLVDVPYGGGPGLGTRYANTALFTSTRVTLPNELVGAVIGPRGTKIQQIRQITNANIIIDDQPIPSGNGGSGDRIITIEGAPEQISRAQALLQQAVRQSGLWRP</sequence>